<evidence type="ECO:0000313" key="2">
    <source>
        <dbReference type="Proteomes" id="UP000705867"/>
    </source>
</evidence>
<dbReference type="EMBL" id="JAIOIV010000130">
    <property type="protein sequence ID" value="MBZ0157868.1"/>
    <property type="molecule type" value="Genomic_DNA"/>
</dbReference>
<dbReference type="AlphaFoldDB" id="A0A953M2R2"/>
<evidence type="ECO:0000313" key="1">
    <source>
        <dbReference type="EMBL" id="MBZ0157868.1"/>
    </source>
</evidence>
<organism evidence="1 2">
    <name type="scientific">Candidatus Nitrobium versatile</name>
    <dbReference type="NCBI Taxonomy" id="2884831"/>
    <lineage>
        <taxon>Bacteria</taxon>
        <taxon>Pseudomonadati</taxon>
        <taxon>Nitrospirota</taxon>
        <taxon>Nitrospiria</taxon>
        <taxon>Nitrospirales</taxon>
        <taxon>Nitrospiraceae</taxon>
        <taxon>Candidatus Nitrobium</taxon>
    </lineage>
</organism>
<name>A0A953M2R2_9BACT</name>
<accession>A0A953M2R2</accession>
<reference evidence="1" key="2">
    <citation type="submission" date="2021-08" db="EMBL/GenBank/DDBJ databases">
        <authorList>
            <person name="Dalcin Martins P."/>
        </authorList>
    </citation>
    <scope>NUCLEOTIDE SEQUENCE</scope>
    <source>
        <strain evidence="1">MAG_39</strain>
    </source>
</reference>
<dbReference type="Gene3D" id="3.30.70.920">
    <property type="match status" value="1"/>
</dbReference>
<sequence length="75" mass="8324">MVGFIVRVEENAREFLSASLSRKPHMSVHGAKGDQILLLLDTDDIHVIAQSTREINEMKGVVGVYPIFSPDSLPF</sequence>
<protein>
    <submittedName>
        <fullName evidence="1">Chaperone NapD</fullName>
    </submittedName>
</protein>
<gene>
    <name evidence="1" type="ORF">K8I29_16855</name>
</gene>
<dbReference type="Pfam" id="PF03927">
    <property type="entry name" value="NapD"/>
    <property type="match status" value="1"/>
</dbReference>
<dbReference type="Proteomes" id="UP000705867">
    <property type="component" value="Unassembled WGS sequence"/>
</dbReference>
<comment type="caution">
    <text evidence="1">The sequence shown here is derived from an EMBL/GenBank/DDBJ whole genome shotgun (WGS) entry which is preliminary data.</text>
</comment>
<reference evidence="1" key="1">
    <citation type="journal article" date="2021" name="bioRxiv">
        <title>Unraveling nitrogen, sulfur and carbon metabolic pathways and microbial community transcriptional responses to substrate deprivation and toxicity stresses in a bioreactor mimicking anoxic brackish coastal sediment conditions.</title>
        <authorList>
            <person name="Martins P.D."/>
            <person name="Echeveste M.J."/>
            <person name="Arshad A."/>
            <person name="Kurth J."/>
            <person name="Ouboter H."/>
            <person name="Jetten M.S.M."/>
            <person name="Welte C.U."/>
        </authorList>
    </citation>
    <scope>NUCLEOTIDE SEQUENCE</scope>
    <source>
        <strain evidence="1">MAG_39</strain>
    </source>
</reference>
<dbReference type="InterPro" id="IPR005623">
    <property type="entry name" value="Chaperone_NapD_NO3_reduct"/>
</dbReference>
<proteinExistence type="predicted"/>